<dbReference type="InterPro" id="IPR004854">
    <property type="entry name" value="Ufd1-like"/>
</dbReference>
<dbReference type="GO" id="GO:0031593">
    <property type="term" value="F:polyubiquitin modification-dependent protein binding"/>
    <property type="evidence" value="ECO:0007669"/>
    <property type="project" value="TreeGrafter"/>
</dbReference>
<evidence type="ECO:0000313" key="5">
    <source>
        <dbReference type="EMBL" id="KAJ7964456.1"/>
    </source>
</evidence>
<dbReference type="Pfam" id="PF03152">
    <property type="entry name" value="UFD1_N1"/>
    <property type="match status" value="1"/>
</dbReference>
<dbReference type="Pfam" id="PF24842">
    <property type="entry name" value="UFD1_N2"/>
    <property type="match status" value="1"/>
</dbReference>
<comment type="similarity">
    <text evidence="1">Belongs to the UFD1 family.</text>
</comment>
<accession>A0AAD7LW18</accession>
<dbReference type="InterPro" id="IPR055418">
    <property type="entry name" value="UFD1_N2"/>
</dbReference>
<dbReference type="Gene3D" id="3.10.330.10">
    <property type="match status" value="1"/>
</dbReference>
<protein>
    <submittedName>
        <fullName evidence="5">Ubiquitin fusion degradation 1</fullName>
    </submittedName>
</protein>
<dbReference type="GO" id="GO:0006511">
    <property type="term" value="P:ubiquitin-dependent protein catabolic process"/>
    <property type="evidence" value="ECO:0007669"/>
    <property type="project" value="InterPro"/>
</dbReference>
<evidence type="ECO:0000259" key="4">
    <source>
        <dbReference type="Pfam" id="PF24842"/>
    </source>
</evidence>
<proteinExistence type="inferred from homology"/>
<dbReference type="PANTHER" id="PTHR12555:SF21">
    <property type="entry name" value="UBIQUITIN FUSION DEGRADATION PROTEIN 1 HOMOLOG"/>
    <property type="match status" value="1"/>
</dbReference>
<dbReference type="InterPro" id="IPR042299">
    <property type="entry name" value="Ufd1-like_Nn"/>
</dbReference>
<organism evidence="5 6">
    <name type="scientific">Quillaja saponaria</name>
    <name type="common">Soap bark tree</name>
    <dbReference type="NCBI Taxonomy" id="32244"/>
    <lineage>
        <taxon>Eukaryota</taxon>
        <taxon>Viridiplantae</taxon>
        <taxon>Streptophyta</taxon>
        <taxon>Embryophyta</taxon>
        <taxon>Tracheophyta</taxon>
        <taxon>Spermatophyta</taxon>
        <taxon>Magnoliopsida</taxon>
        <taxon>eudicotyledons</taxon>
        <taxon>Gunneridae</taxon>
        <taxon>Pentapetalae</taxon>
        <taxon>rosids</taxon>
        <taxon>fabids</taxon>
        <taxon>Fabales</taxon>
        <taxon>Quillajaceae</taxon>
        <taxon>Quillaja</taxon>
    </lineage>
</organism>
<evidence type="ECO:0000256" key="1">
    <source>
        <dbReference type="ARBA" id="ARBA00006043"/>
    </source>
</evidence>
<dbReference type="Gene3D" id="2.40.40.50">
    <property type="entry name" value="Ubiquitin fusion degradation protein UFD1, N-terminal domain"/>
    <property type="match status" value="1"/>
</dbReference>
<dbReference type="GO" id="GO:0036503">
    <property type="term" value="P:ERAD pathway"/>
    <property type="evidence" value="ECO:0007669"/>
    <property type="project" value="TreeGrafter"/>
</dbReference>
<evidence type="ECO:0000259" key="3">
    <source>
        <dbReference type="Pfam" id="PF03152"/>
    </source>
</evidence>
<dbReference type="AlphaFoldDB" id="A0AAD7LW18"/>
<keyword evidence="6" id="KW-1185">Reference proteome</keyword>
<comment type="caution">
    <text evidence="5">The sequence shown here is derived from an EMBL/GenBank/DDBJ whole genome shotgun (WGS) entry which is preliminary data.</text>
</comment>
<keyword evidence="2" id="KW-0833">Ubl conjugation pathway</keyword>
<feature type="domain" description="Ubiquitin fusion degradation protein UFD1 N-terminal subdomain 2" evidence="4">
    <location>
        <begin position="98"/>
        <end position="172"/>
    </location>
</feature>
<name>A0AAD7LW18_QUISA</name>
<dbReference type="GO" id="GO:0034098">
    <property type="term" value="C:VCP-NPL4-UFD1 AAA ATPase complex"/>
    <property type="evidence" value="ECO:0007669"/>
    <property type="project" value="TreeGrafter"/>
</dbReference>
<dbReference type="InterPro" id="IPR055417">
    <property type="entry name" value="UFD1_N1"/>
</dbReference>
<gene>
    <name evidence="5" type="ORF">O6P43_014269</name>
</gene>
<evidence type="ECO:0000256" key="2">
    <source>
        <dbReference type="ARBA" id="ARBA00022786"/>
    </source>
</evidence>
<dbReference type="EMBL" id="JARAOO010000006">
    <property type="protein sequence ID" value="KAJ7964456.1"/>
    <property type="molecule type" value="Genomic_DNA"/>
</dbReference>
<dbReference type="Proteomes" id="UP001163823">
    <property type="component" value="Chromosome 6"/>
</dbReference>
<sequence>MFEQTYRCYSLSEDHKSNPEIGDKILMPASALDHLVLLQIDYPMLFELKNPSTGHVSHCGVLQFTAEEGTILMPNWMMDNMKFQEGGLAVMTNVSLKKATYLKLQPHTMAFVEISDPKAVLETTLRNHSCLTVGDTIMVMHNDNKFYIDVLETKPSFAVSIIETDCEVDFAIPLDYKEPEKVKEKPIEEQNGGIEGVKFVPFGGTARRLDGNSCSKYSSSVNNGEGLFSKKAQAPSSAKLVFGGSTIVAKSSKELRKGSGEKTLEKKEQSFQPFSGKCYKLLG</sequence>
<dbReference type="KEGG" id="qsa:O6P43_014269"/>
<feature type="domain" description="Ubiquitin fusion degradation protein UFD1 N-terminal subdomain 1" evidence="3">
    <location>
        <begin position="2"/>
        <end position="96"/>
    </location>
</feature>
<reference evidence="5" key="1">
    <citation type="journal article" date="2023" name="Science">
        <title>Elucidation of the pathway for biosynthesis of saponin adjuvants from the soapbark tree.</title>
        <authorList>
            <person name="Reed J."/>
            <person name="Orme A."/>
            <person name="El-Demerdash A."/>
            <person name="Owen C."/>
            <person name="Martin L.B.B."/>
            <person name="Misra R.C."/>
            <person name="Kikuchi S."/>
            <person name="Rejzek M."/>
            <person name="Martin A.C."/>
            <person name="Harkess A."/>
            <person name="Leebens-Mack J."/>
            <person name="Louveau T."/>
            <person name="Stephenson M.J."/>
            <person name="Osbourn A."/>
        </authorList>
    </citation>
    <scope>NUCLEOTIDE SEQUENCE</scope>
    <source>
        <strain evidence="5">S10</strain>
    </source>
</reference>
<evidence type="ECO:0000313" key="6">
    <source>
        <dbReference type="Proteomes" id="UP001163823"/>
    </source>
</evidence>
<dbReference type="PANTHER" id="PTHR12555">
    <property type="entry name" value="UBIQUITIN FUSION DEGRADATON PROTEIN 1"/>
    <property type="match status" value="1"/>
</dbReference>